<keyword evidence="2" id="KW-1185">Reference proteome</keyword>
<dbReference type="Proteomes" id="UP000008021">
    <property type="component" value="Chromosome 6"/>
</dbReference>
<reference evidence="1" key="1">
    <citation type="submission" date="2015-04" db="UniProtKB">
        <authorList>
            <consortium name="EnsemblPlants"/>
        </authorList>
    </citation>
    <scope>IDENTIFICATION</scope>
</reference>
<sequence length="87" mass="9675">MTLLQGMTGKRGLLFMFLTNGKRGGDTWTPVTATWQGPASGQFSSYFSALSGKKSTLYLVANSKRMVIYIGQKFRLLIKYLNSVDDN</sequence>
<dbReference type="HOGENOM" id="CLU_2487215_0_0_1"/>
<name>A0A0E0E4H1_9ORYZ</name>
<protein>
    <submittedName>
        <fullName evidence="1">Uncharacterized protein</fullName>
    </submittedName>
</protein>
<dbReference type="EnsemblPlants" id="OMERI06G22920.2">
    <property type="protein sequence ID" value="OMERI06G22920.2"/>
    <property type="gene ID" value="OMERI06G22920"/>
</dbReference>
<proteinExistence type="predicted"/>
<dbReference type="Gramene" id="OMERI06G22920.2">
    <property type="protein sequence ID" value="OMERI06G22920.2"/>
    <property type="gene ID" value="OMERI06G22920"/>
</dbReference>
<accession>A0A0E0E4H1</accession>
<organism evidence="1">
    <name type="scientific">Oryza meridionalis</name>
    <dbReference type="NCBI Taxonomy" id="40149"/>
    <lineage>
        <taxon>Eukaryota</taxon>
        <taxon>Viridiplantae</taxon>
        <taxon>Streptophyta</taxon>
        <taxon>Embryophyta</taxon>
        <taxon>Tracheophyta</taxon>
        <taxon>Spermatophyta</taxon>
        <taxon>Magnoliopsida</taxon>
        <taxon>Liliopsida</taxon>
        <taxon>Poales</taxon>
        <taxon>Poaceae</taxon>
        <taxon>BOP clade</taxon>
        <taxon>Oryzoideae</taxon>
        <taxon>Oryzeae</taxon>
        <taxon>Oryzinae</taxon>
        <taxon>Oryza</taxon>
    </lineage>
</organism>
<dbReference type="AlphaFoldDB" id="A0A0E0E4H1"/>
<reference evidence="1" key="2">
    <citation type="submission" date="2018-05" db="EMBL/GenBank/DDBJ databases">
        <title>OmerRS3 (Oryza meridionalis Reference Sequence Version 3).</title>
        <authorList>
            <person name="Zhang J."/>
            <person name="Kudrna D."/>
            <person name="Lee S."/>
            <person name="Talag J."/>
            <person name="Welchert J."/>
            <person name="Wing R.A."/>
        </authorList>
    </citation>
    <scope>NUCLEOTIDE SEQUENCE [LARGE SCALE GENOMIC DNA]</scope>
    <source>
        <strain evidence="1">cv. OR44</strain>
    </source>
</reference>
<evidence type="ECO:0000313" key="2">
    <source>
        <dbReference type="Proteomes" id="UP000008021"/>
    </source>
</evidence>
<evidence type="ECO:0000313" key="1">
    <source>
        <dbReference type="EnsemblPlants" id="OMERI06G22920.2"/>
    </source>
</evidence>